<dbReference type="InterPro" id="IPR002523">
    <property type="entry name" value="MgTranspt_CorA/ZnTranspt_ZntB"/>
</dbReference>
<dbReference type="EMBL" id="ML977310">
    <property type="protein sequence ID" value="KAF2122743.1"/>
    <property type="molecule type" value="Genomic_DNA"/>
</dbReference>
<keyword evidence="2 6" id="KW-0812">Transmembrane</keyword>
<keyword evidence="5" id="KW-0175">Coiled coil</keyword>
<proteinExistence type="predicted"/>
<feature type="transmembrane region" description="Helical" evidence="6">
    <location>
        <begin position="513"/>
        <end position="532"/>
    </location>
</feature>
<evidence type="ECO:0000256" key="3">
    <source>
        <dbReference type="ARBA" id="ARBA00022989"/>
    </source>
</evidence>
<evidence type="ECO:0000256" key="4">
    <source>
        <dbReference type="ARBA" id="ARBA00023136"/>
    </source>
</evidence>
<keyword evidence="4 6" id="KW-0472">Membrane</keyword>
<comment type="subcellular location">
    <subcellularLocation>
        <location evidence="1">Cell membrane</location>
        <topology evidence="1">Multi-pass membrane protein</topology>
    </subcellularLocation>
</comment>
<keyword evidence="3 6" id="KW-1133">Transmembrane helix</keyword>
<dbReference type="GO" id="GO:0050897">
    <property type="term" value="F:cobalt ion binding"/>
    <property type="evidence" value="ECO:0007669"/>
    <property type="project" value="TreeGrafter"/>
</dbReference>
<reference evidence="7" key="1">
    <citation type="journal article" date="2020" name="Stud. Mycol.">
        <title>101 Dothideomycetes genomes: a test case for predicting lifestyles and emergence of pathogens.</title>
        <authorList>
            <person name="Haridas S."/>
            <person name="Albert R."/>
            <person name="Binder M."/>
            <person name="Bloem J."/>
            <person name="Labutti K."/>
            <person name="Salamov A."/>
            <person name="Andreopoulos B."/>
            <person name="Baker S."/>
            <person name="Barry K."/>
            <person name="Bills G."/>
            <person name="Bluhm B."/>
            <person name="Cannon C."/>
            <person name="Castanera R."/>
            <person name="Culley D."/>
            <person name="Daum C."/>
            <person name="Ezra D."/>
            <person name="Gonzalez J."/>
            <person name="Henrissat B."/>
            <person name="Kuo A."/>
            <person name="Liang C."/>
            <person name="Lipzen A."/>
            <person name="Lutzoni F."/>
            <person name="Magnuson J."/>
            <person name="Mondo S."/>
            <person name="Nolan M."/>
            <person name="Ohm R."/>
            <person name="Pangilinan J."/>
            <person name="Park H.-J."/>
            <person name="Ramirez L."/>
            <person name="Alfaro M."/>
            <person name="Sun H."/>
            <person name="Tritt A."/>
            <person name="Yoshinaga Y."/>
            <person name="Zwiers L.-H."/>
            <person name="Turgeon B."/>
            <person name="Goodwin S."/>
            <person name="Spatafora J."/>
            <person name="Crous P."/>
            <person name="Grigoriev I."/>
        </authorList>
    </citation>
    <scope>NUCLEOTIDE SEQUENCE</scope>
    <source>
        <strain evidence="7">CBS 627.86</strain>
    </source>
</reference>
<evidence type="ECO:0000256" key="2">
    <source>
        <dbReference type="ARBA" id="ARBA00022692"/>
    </source>
</evidence>
<dbReference type="OrthoDB" id="3231000at2759"/>
<evidence type="ECO:0000256" key="6">
    <source>
        <dbReference type="SAM" id="Phobius"/>
    </source>
</evidence>
<feature type="transmembrane region" description="Helical" evidence="6">
    <location>
        <begin position="480"/>
        <end position="501"/>
    </location>
</feature>
<evidence type="ECO:0000256" key="5">
    <source>
        <dbReference type="SAM" id="Coils"/>
    </source>
</evidence>
<gene>
    <name evidence="7" type="ORF">BDV96DRAFT_5507</name>
</gene>
<dbReference type="InterPro" id="IPR045863">
    <property type="entry name" value="CorA_TM1_TM2"/>
</dbReference>
<protein>
    <submittedName>
        <fullName evidence="7">Uncharacterized protein</fullName>
    </submittedName>
</protein>
<dbReference type="Proteomes" id="UP000799770">
    <property type="component" value="Unassembled WGS sequence"/>
</dbReference>
<dbReference type="Pfam" id="PF01544">
    <property type="entry name" value="CorA"/>
    <property type="match status" value="1"/>
</dbReference>
<dbReference type="GO" id="GO:0000287">
    <property type="term" value="F:magnesium ion binding"/>
    <property type="evidence" value="ECO:0007669"/>
    <property type="project" value="TreeGrafter"/>
</dbReference>
<feature type="coiled-coil region" evidence="5">
    <location>
        <begin position="433"/>
        <end position="460"/>
    </location>
</feature>
<organism evidence="7 8">
    <name type="scientific">Lophiotrema nucula</name>
    <dbReference type="NCBI Taxonomy" id="690887"/>
    <lineage>
        <taxon>Eukaryota</taxon>
        <taxon>Fungi</taxon>
        <taxon>Dikarya</taxon>
        <taxon>Ascomycota</taxon>
        <taxon>Pezizomycotina</taxon>
        <taxon>Dothideomycetes</taxon>
        <taxon>Pleosporomycetidae</taxon>
        <taxon>Pleosporales</taxon>
        <taxon>Lophiotremataceae</taxon>
        <taxon>Lophiotrema</taxon>
    </lineage>
</organism>
<evidence type="ECO:0000256" key="1">
    <source>
        <dbReference type="ARBA" id="ARBA00004651"/>
    </source>
</evidence>
<dbReference type="Gene3D" id="1.20.58.340">
    <property type="entry name" value="Magnesium transport protein CorA, transmembrane region"/>
    <property type="match status" value="1"/>
</dbReference>
<dbReference type="PANTHER" id="PTHR46494">
    <property type="entry name" value="CORA FAMILY METAL ION TRANSPORTER (EUROFUNG)"/>
    <property type="match status" value="1"/>
</dbReference>
<sequence>MAIVSMGLEEAPSRALPHTPEAGDPYYIGDCYERSPIANEWEINCTGKPYLAHIKSLSTAWKPLRYLADFMEVGTTPLRWKDLKTRHKERDERAERTKVTYVQVRAGQSPTALLLQDAEGLQEVAQKLSRSRSEEPSTHLLVVEDLSRDVIEILGSLFDIDPFFFREQIDDYSWYNTRDPWANPPSLMAAMKHRDWFRIRNVRLHFFESEAVFEDARQESNTFNILRRPDNDQNHWQYLDKAGSIVSLTRTKTSIWVGKTGVTGNATLGIVLVDPSISVGHPLWHGYTNWLPTPSLLSPDNTSVPPSASFYDATLKWISTYPWFVETGESASANNGIFAKPALYIVAAEWLIVCEYIKTRLGQIEWELEKPDRFRSRGDAIDASLHRLHTWRRVLPVYREMVAETLEQALPAAARLASDFPRRQRSSMPSFAFEDITQDFQRVQNALNELQARVDRLTSVVTAEISMEDSRRGLQENHNLARLTWMATTFIPLTFVSGLFSMQNNVADLKHTFGWYFLAAVPLTVIVLVVAGRVGRTWKKSKAPNSGTEEQRTRK</sequence>
<evidence type="ECO:0000313" key="8">
    <source>
        <dbReference type="Proteomes" id="UP000799770"/>
    </source>
</evidence>
<dbReference type="AlphaFoldDB" id="A0A6A5ZV36"/>
<accession>A0A6A5ZV36</accession>
<dbReference type="GO" id="GO:0005886">
    <property type="term" value="C:plasma membrane"/>
    <property type="evidence" value="ECO:0007669"/>
    <property type="project" value="UniProtKB-SubCell"/>
</dbReference>
<evidence type="ECO:0000313" key="7">
    <source>
        <dbReference type="EMBL" id="KAF2122743.1"/>
    </source>
</evidence>
<dbReference type="GO" id="GO:0015095">
    <property type="term" value="F:magnesium ion transmembrane transporter activity"/>
    <property type="evidence" value="ECO:0007669"/>
    <property type="project" value="TreeGrafter"/>
</dbReference>
<dbReference type="PANTHER" id="PTHR46494:SF1">
    <property type="entry name" value="CORA FAMILY METAL ION TRANSPORTER (EUROFUNG)"/>
    <property type="match status" value="1"/>
</dbReference>
<dbReference type="GO" id="GO:0015087">
    <property type="term" value="F:cobalt ion transmembrane transporter activity"/>
    <property type="evidence" value="ECO:0007669"/>
    <property type="project" value="TreeGrafter"/>
</dbReference>
<name>A0A6A5ZV36_9PLEO</name>
<keyword evidence="8" id="KW-1185">Reference proteome</keyword>
<dbReference type="SUPFAM" id="SSF144083">
    <property type="entry name" value="Magnesium transport protein CorA, transmembrane region"/>
    <property type="match status" value="1"/>
</dbReference>